<protein>
    <submittedName>
        <fullName evidence="2">Uncharacterized protein</fullName>
    </submittedName>
</protein>
<evidence type="ECO:0000313" key="2">
    <source>
        <dbReference type="EMBL" id="GID59572.1"/>
    </source>
</evidence>
<feature type="signal peptide" evidence="1">
    <location>
        <begin position="1"/>
        <end position="30"/>
    </location>
</feature>
<dbReference type="EMBL" id="BOMG01000097">
    <property type="protein sequence ID" value="GID59572.1"/>
    <property type="molecule type" value="Genomic_DNA"/>
</dbReference>
<sequence>MTNVKSWRLTSSVLAGVLVATMTAAPSAAAAPVRGHLLPIPAAGPGGQLTVTGVDVSPLGVVGGTARVTTTGPDGNTSIVETPYRWAAVPRLGWQKQRLTLPAGATSGAVTAVTDLGEAAGEVTVGGVTRATRWSVSGRTATLIGPDRSRAAAVNPAGDTWGVQTNGTDAISGTSELVRRDGTRTPLSGTPELDAGYRRNVISVGADGSALVAVINGAGQGTTARPVLWKNGASVLLPVFGTPYLGVACVSRIQTDGSVIASGYVVTNGLPRYLLLRHTGGVPGTTTILSEATVPAGPVSGLVCPSGQTVNNLAADGGIAGWVSDSSGVRTAAYWDAAGTRTVVPLAAGERSAQGVVAATGARMVILADGADGTPQMSLWHNGARTPLPSPPGWTIRSVVELTDTGLIIANVQNPDGTIRPAAWKLR</sequence>
<name>A0ABQ3XMC3_9ACTN</name>
<reference evidence="2 3" key="1">
    <citation type="submission" date="2021-01" db="EMBL/GenBank/DDBJ databases">
        <title>Whole genome shotgun sequence of Actinoplanes couchii NBRC 106145.</title>
        <authorList>
            <person name="Komaki H."/>
            <person name="Tamura T."/>
        </authorList>
    </citation>
    <scope>NUCLEOTIDE SEQUENCE [LARGE SCALE GENOMIC DNA]</scope>
    <source>
        <strain evidence="2 3">NBRC 106145</strain>
    </source>
</reference>
<accession>A0ABQ3XMC3</accession>
<proteinExistence type="predicted"/>
<keyword evidence="3" id="KW-1185">Reference proteome</keyword>
<gene>
    <name evidence="2" type="ORF">Aco03nite_079760</name>
</gene>
<evidence type="ECO:0000256" key="1">
    <source>
        <dbReference type="SAM" id="SignalP"/>
    </source>
</evidence>
<dbReference type="RefSeq" id="WP_203805765.1">
    <property type="nucleotide sequence ID" value="NZ_BAAAQE010000112.1"/>
</dbReference>
<feature type="chain" id="PRO_5047206611" evidence="1">
    <location>
        <begin position="31"/>
        <end position="427"/>
    </location>
</feature>
<keyword evidence="1" id="KW-0732">Signal</keyword>
<comment type="caution">
    <text evidence="2">The sequence shown here is derived from an EMBL/GenBank/DDBJ whole genome shotgun (WGS) entry which is preliminary data.</text>
</comment>
<dbReference type="Proteomes" id="UP000612282">
    <property type="component" value="Unassembled WGS sequence"/>
</dbReference>
<evidence type="ECO:0000313" key="3">
    <source>
        <dbReference type="Proteomes" id="UP000612282"/>
    </source>
</evidence>
<organism evidence="2 3">
    <name type="scientific">Actinoplanes couchii</name>
    <dbReference type="NCBI Taxonomy" id="403638"/>
    <lineage>
        <taxon>Bacteria</taxon>
        <taxon>Bacillati</taxon>
        <taxon>Actinomycetota</taxon>
        <taxon>Actinomycetes</taxon>
        <taxon>Micromonosporales</taxon>
        <taxon>Micromonosporaceae</taxon>
        <taxon>Actinoplanes</taxon>
    </lineage>
</organism>